<reference evidence="2" key="2">
    <citation type="submission" date="2023-06" db="EMBL/GenBank/DDBJ databases">
        <authorList>
            <person name="Kobayashi Y."/>
            <person name="Kayamori A."/>
            <person name="Aoki K."/>
            <person name="Shiwa Y."/>
            <person name="Fujita N."/>
            <person name="Sugita T."/>
            <person name="Iwasaki W."/>
            <person name="Tanaka N."/>
            <person name="Takashima M."/>
        </authorList>
    </citation>
    <scope>NUCLEOTIDE SEQUENCE</scope>
    <source>
        <strain evidence="2">HIS016</strain>
    </source>
</reference>
<evidence type="ECO:0000313" key="3">
    <source>
        <dbReference type="Proteomes" id="UP001222932"/>
    </source>
</evidence>
<dbReference type="Proteomes" id="UP001222932">
    <property type="component" value="Unassembled WGS sequence"/>
</dbReference>
<dbReference type="AlphaFoldDB" id="A0AAD3YF98"/>
<dbReference type="EMBL" id="BTCM01000008">
    <property type="protein sequence ID" value="GMK59752.1"/>
    <property type="molecule type" value="Genomic_DNA"/>
</dbReference>
<comment type="caution">
    <text evidence="2">The sequence shown here is derived from an EMBL/GenBank/DDBJ whole genome shotgun (WGS) entry which is preliminary data.</text>
</comment>
<protein>
    <submittedName>
        <fullName evidence="2">Uncharacterized protein</fullName>
    </submittedName>
</protein>
<gene>
    <name evidence="2" type="ORF">CspeluHIS016_0803580</name>
</gene>
<evidence type="ECO:0000313" key="2">
    <source>
        <dbReference type="EMBL" id="GMK59752.1"/>
    </source>
</evidence>
<evidence type="ECO:0000256" key="1">
    <source>
        <dbReference type="SAM" id="MobiDB-lite"/>
    </source>
</evidence>
<feature type="compositionally biased region" description="Basic and acidic residues" evidence="1">
    <location>
        <begin position="150"/>
        <end position="164"/>
    </location>
</feature>
<proteinExistence type="predicted"/>
<name>A0AAD3YF98_9TREE</name>
<accession>A0AAD3YF98</accession>
<feature type="region of interest" description="Disordered" evidence="1">
    <location>
        <begin position="138"/>
        <end position="172"/>
    </location>
</feature>
<keyword evidence="3" id="KW-1185">Reference proteome</keyword>
<reference evidence="2" key="1">
    <citation type="journal article" date="2023" name="BMC Genomics">
        <title>Chromosome-level genome assemblies of Cutaneotrichosporon spp. (Trichosporonales, Basidiomycota) reveal imbalanced evolution between nucleotide sequences and chromosome synteny.</title>
        <authorList>
            <person name="Kobayashi Y."/>
            <person name="Kayamori A."/>
            <person name="Aoki K."/>
            <person name="Shiwa Y."/>
            <person name="Matsutani M."/>
            <person name="Fujita N."/>
            <person name="Sugita T."/>
            <person name="Iwasaki W."/>
            <person name="Tanaka N."/>
            <person name="Takashima M."/>
        </authorList>
    </citation>
    <scope>NUCLEOTIDE SEQUENCE</scope>
    <source>
        <strain evidence="2">HIS016</strain>
    </source>
</reference>
<organism evidence="2 3">
    <name type="scientific">Cutaneotrichosporon spelunceum</name>
    <dbReference type="NCBI Taxonomy" id="1672016"/>
    <lineage>
        <taxon>Eukaryota</taxon>
        <taxon>Fungi</taxon>
        <taxon>Dikarya</taxon>
        <taxon>Basidiomycota</taxon>
        <taxon>Agaricomycotina</taxon>
        <taxon>Tremellomycetes</taxon>
        <taxon>Trichosporonales</taxon>
        <taxon>Trichosporonaceae</taxon>
        <taxon>Cutaneotrichosporon</taxon>
    </lineage>
</organism>
<sequence>MEAAWAVIGVSHSREVLVNFSDNVDLNQAAAALSSKMPEFTNALTHILKYFSPDELDVWAEHLQHFISILDDWEIRMVLKASEDSFPAKGAWVVAIGRRFYTAIEHEPNKYFRLSGYRNGCPRLLELVDSLRFDNQANSSGGDNGVDGGESFRRSPGAERRQPTGDEPTADRAAILLAQLRHGGV</sequence>